<dbReference type="EnsemblPlants" id="AVESA.00010b.r2.6DG1177890.1">
    <property type="protein sequence ID" value="AVESA.00010b.r2.6DG1177890.1.CDS"/>
    <property type="gene ID" value="AVESA.00010b.r2.6DG1177890"/>
</dbReference>
<keyword evidence="2" id="KW-1185">Reference proteome</keyword>
<proteinExistence type="predicted"/>
<accession>A0ACD5ZK71</accession>
<reference evidence="1" key="1">
    <citation type="submission" date="2021-05" db="EMBL/GenBank/DDBJ databases">
        <authorList>
            <person name="Scholz U."/>
            <person name="Mascher M."/>
            <person name="Fiebig A."/>
        </authorList>
    </citation>
    <scope>NUCLEOTIDE SEQUENCE [LARGE SCALE GENOMIC DNA]</scope>
</reference>
<protein>
    <submittedName>
        <fullName evidence="1">Uncharacterized protein</fullName>
    </submittedName>
</protein>
<name>A0ACD5ZK71_AVESA</name>
<reference evidence="1" key="2">
    <citation type="submission" date="2025-09" db="UniProtKB">
        <authorList>
            <consortium name="EnsemblPlants"/>
        </authorList>
    </citation>
    <scope>IDENTIFICATION</scope>
</reference>
<dbReference type="Proteomes" id="UP001732700">
    <property type="component" value="Chromosome 6D"/>
</dbReference>
<evidence type="ECO:0000313" key="2">
    <source>
        <dbReference type="Proteomes" id="UP001732700"/>
    </source>
</evidence>
<evidence type="ECO:0000313" key="1">
    <source>
        <dbReference type="EnsemblPlants" id="AVESA.00010b.r2.6DG1177890.1.CDS"/>
    </source>
</evidence>
<organism evidence="1 2">
    <name type="scientific">Avena sativa</name>
    <name type="common">Oat</name>
    <dbReference type="NCBI Taxonomy" id="4498"/>
    <lineage>
        <taxon>Eukaryota</taxon>
        <taxon>Viridiplantae</taxon>
        <taxon>Streptophyta</taxon>
        <taxon>Embryophyta</taxon>
        <taxon>Tracheophyta</taxon>
        <taxon>Spermatophyta</taxon>
        <taxon>Magnoliopsida</taxon>
        <taxon>Liliopsida</taxon>
        <taxon>Poales</taxon>
        <taxon>Poaceae</taxon>
        <taxon>BOP clade</taxon>
        <taxon>Pooideae</taxon>
        <taxon>Poodae</taxon>
        <taxon>Poeae</taxon>
        <taxon>Poeae Chloroplast Group 1 (Aveneae type)</taxon>
        <taxon>Aveninae</taxon>
        <taxon>Avena</taxon>
    </lineage>
</organism>
<sequence length="346" mass="38422">MGLDYYKVLQVERGASDDELKKAYRKLAMKWHPDKNPNSKKAAETKFKQISEAYEVLSDSQKRAVYDQYGEEALKGQMPPPGAGGPSVSSYYGGDGSAFRFNPRSANDIFVEFFGFSSPFSSMGGMGSGAERGTRGSRFGMFGDDMFGSFPQFPVEVSVHAPQRSHKAGSIENRLPCNLADLYKGTTKKMKISREILDSSGRTMVVEEILTIEIKPGWKKGTKITFPEKGNEAPHVIPADIVFVIDEKPHDQFLRDGNDLIMTQKISLAEALTGCTVLVTTLDGRNLTIVINNVINPGYEEVVPREGMPIPRDPSKKGNLKIKFIIEFPPRLTTKQKAEIKWLLES</sequence>